<sequence>MSNITHTGAKSSLVHAFVIASWYRGRRIPLATILNPSLVQNSTSKCLRRVWRILQEDPRSIWVAWVLRHRLRNQTIWTYNSASASWCWRKLIKISPLFKDGLEYPVGDSCKFRLWTDLWHLRGPLIHNFPRGPVITGLPSDSLLMTVMQQGQWRWPSETDLDIQEIVAELPPICPQQSDVIKWRAGMFTTAALLSLLQPASPRVHWHQLLGGKFRIPRHDFILWLAILERLSTMDRIWVHHSVVSCVLCGGQQLETHSHLFFECSFTKRCLALLKQSLRFQWLNSGWQRDILWASRWWRGNHLLNAASRALLASIVYNVWRERNSRRFTATASSAKAVAFRAMEEVRYRIISENVRLSLQLSVLYRIWQIPWDRH</sequence>
<proteinExistence type="predicted"/>
<name>A0AAW2WVJ8_9LAMI</name>
<dbReference type="InterPro" id="IPR026960">
    <property type="entry name" value="RVT-Znf"/>
</dbReference>
<feature type="domain" description="Reverse transcriptase zinc-binding" evidence="1">
    <location>
        <begin position="188"/>
        <end position="269"/>
    </location>
</feature>
<dbReference type="Pfam" id="PF13966">
    <property type="entry name" value="zf-RVT"/>
    <property type="match status" value="1"/>
</dbReference>
<comment type="caution">
    <text evidence="2">The sequence shown here is derived from an EMBL/GenBank/DDBJ whole genome shotgun (WGS) entry which is preliminary data.</text>
</comment>
<accession>A0AAW2WVJ8</accession>
<reference evidence="2" key="1">
    <citation type="submission" date="2020-06" db="EMBL/GenBank/DDBJ databases">
        <authorList>
            <person name="Li T."/>
            <person name="Hu X."/>
            <person name="Zhang T."/>
            <person name="Song X."/>
            <person name="Zhang H."/>
            <person name="Dai N."/>
            <person name="Sheng W."/>
            <person name="Hou X."/>
            <person name="Wei L."/>
        </authorList>
    </citation>
    <scope>NUCLEOTIDE SEQUENCE</scope>
    <source>
        <strain evidence="2">KEN1</strain>
        <tissue evidence="2">Leaf</tissue>
    </source>
</reference>
<organism evidence="2">
    <name type="scientific">Sesamum latifolium</name>
    <dbReference type="NCBI Taxonomy" id="2727402"/>
    <lineage>
        <taxon>Eukaryota</taxon>
        <taxon>Viridiplantae</taxon>
        <taxon>Streptophyta</taxon>
        <taxon>Embryophyta</taxon>
        <taxon>Tracheophyta</taxon>
        <taxon>Spermatophyta</taxon>
        <taxon>Magnoliopsida</taxon>
        <taxon>eudicotyledons</taxon>
        <taxon>Gunneridae</taxon>
        <taxon>Pentapetalae</taxon>
        <taxon>asterids</taxon>
        <taxon>lamiids</taxon>
        <taxon>Lamiales</taxon>
        <taxon>Pedaliaceae</taxon>
        <taxon>Sesamum</taxon>
    </lineage>
</organism>
<dbReference type="AlphaFoldDB" id="A0AAW2WVJ8"/>
<evidence type="ECO:0000313" key="2">
    <source>
        <dbReference type="EMBL" id="KAL0444959.1"/>
    </source>
</evidence>
<dbReference type="PANTHER" id="PTHR33116:SF84">
    <property type="entry name" value="RNA-DIRECTED DNA POLYMERASE"/>
    <property type="match status" value="1"/>
</dbReference>
<reference evidence="2" key="2">
    <citation type="journal article" date="2024" name="Plant">
        <title>Genomic evolution and insights into agronomic trait innovations of Sesamum species.</title>
        <authorList>
            <person name="Miao H."/>
            <person name="Wang L."/>
            <person name="Qu L."/>
            <person name="Liu H."/>
            <person name="Sun Y."/>
            <person name="Le M."/>
            <person name="Wang Q."/>
            <person name="Wei S."/>
            <person name="Zheng Y."/>
            <person name="Lin W."/>
            <person name="Duan Y."/>
            <person name="Cao H."/>
            <person name="Xiong S."/>
            <person name="Wang X."/>
            <person name="Wei L."/>
            <person name="Li C."/>
            <person name="Ma Q."/>
            <person name="Ju M."/>
            <person name="Zhao R."/>
            <person name="Li G."/>
            <person name="Mu C."/>
            <person name="Tian Q."/>
            <person name="Mei H."/>
            <person name="Zhang T."/>
            <person name="Gao T."/>
            <person name="Zhang H."/>
        </authorList>
    </citation>
    <scope>NUCLEOTIDE SEQUENCE</scope>
    <source>
        <strain evidence="2">KEN1</strain>
    </source>
</reference>
<evidence type="ECO:0000259" key="1">
    <source>
        <dbReference type="Pfam" id="PF13966"/>
    </source>
</evidence>
<gene>
    <name evidence="2" type="ORF">Slati_2218600</name>
</gene>
<dbReference type="EMBL" id="JACGWN010000007">
    <property type="protein sequence ID" value="KAL0444959.1"/>
    <property type="molecule type" value="Genomic_DNA"/>
</dbReference>
<protein>
    <recommendedName>
        <fullName evidence="1">Reverse transcriptase zinc-binding domain-containing protein</fullName>
    </recommendedName>
</protein>
<dbReference type="PANTHER" id="PTHR33116">
    <property type="entry name" value="REVERSE TRANSCRIPTASE ZINC-BINDING DOMAIN-CONTAINING PROTEIN-RELATED-RELATED"/>
    <property type="match status" value="1"/>
</dbReference>